<feature type="domain" description="GerMN" evidence="2">
    <location>
        <begin position="106"/>
        <end position="197"/>
    </location>
</feature>
<evidence type="ECO:0000259" key="2">
    <source>
        <dbReference type="SMART" id="SM00909"/>
    </source>
</evidence>
<reference evidence="3 4" key="1">
    <citation type="submission" date="2018-01" db="EMBL/GenBank/DDBJ databases">
        <title>The whole genome sequencing and assembly of Halobacillus litoralis ERB031 strain.</title>
        <authorList>
            <person name="Lee S.-J."/>
            <person name="Park M.-K."/>
            <person name="Kim J.-Y."/>
            <person name="Lee Y.-J."/>
            <person name="Yi H."/>
            <person name="Bahn Y.-S."/>
            <person name="Kim J.F."/>
            <person name="Lee D.-W."/>
        </authorList>
    </citation>
    <scope>NUCLEOTIDE SEQUENCE [LARGE SCALE GENOMIC DNA]</scope>
    <source>
        <strain evidence="3 4">ERB 031</strain>
    </source>
</reference>
<accession>A0A410MH03</accession>
<feature type="region of interest" description="Disordered" evidence="1">
    <location>
        <begin position="343"/>
        <end position="365"/>
    </location>
</feature>
<gene>
    <name evidence="3" type="ORF">HLI_18245</name>
</gene>
<dbReference type="OrthoDB" id="1715058at2"/>
<dbReference type="PROSITE" id="PS51257">
    <property type="entry name" value="PROKAR_LIPOPROTEIN"/>
    <property type="match status" value="1"/>
</dbReference>
<dbReference type="KEGG" id="hli:HLI_18245"/>
<dbReference type="EMBL" id="CP026118">
    <property type="protein sequence ID" value="QAS54012.1"/>
    <property type="molecule type" value="Genomic_DNA"/>
</dbReference>
<dbReference type="Pfam" id="PF10646">
    <property type="entry name" value="Germane"/>
    <property type="match status" value="2"/>
</dbReference>
<evidence type="ECO:0000256" key="1">
    <source>
        <dbReference type="SAM" id="MobiDB-lite"/>
    </source>
</evidence>
<dbReference type="InterPro" id="IPR019606">
    <property type="entry name" value="GerMN"/>
</dbReference>
<dbReference type="AlphaFoldDB" id="A0A410MH03"/>
<sequence length="365" mass="39113">MKKYGYKPFLLVVLLLLSTGLLTGCLFEGEQSLEKMDTPEEEATTTPDPSSEEPQPEGDGEETDGAGEDSEGESASSTVARELYLMDANGMIAPQTLELPASKEVAAQALEYLVKDGPVTNLLPNGFQAVLPAGTQILGLNPQEDGTLVVDVSEEFRNYDAKEEEKILQAMTYTLTQFDNVNRIKLWINGHEQEVMPVDGTPITKGVSRSDGINHLVGVQTDVLNSEAVTVYFPAQNGDQVYHVPVTTRVEKGEDEYAAMVQALLNGPELGGSLMNPFNEGAEMVSSRLENGVLSVSFNEKILTGADNPSLSNAALASLVLSLTDLSDVESVEVQVDGAEQVMNESGEPLAEPVSRSDISGAEEV</sequence>
<dbReference type="SMART" id="SM00909">
    <property type="entry name" value="Germane"/>
    <property type="match status" value="2"/>
</dbReference>
<dbReference type="RefSeq" id="WP_128526283.1">
    <property type="nucleotide sequence ID" value="NZ_CANLVY010000006.1"/>
</dbReference>
<feature type="domain" description="GerMN" evidence="2">
    <location>
        <begin position="257"/>
        <end position="345"/>
    </location>
</feature>
<feature type="region of interest" description="Disordered" evidence="1">
    <location>
        <begin position="32"/>
        <end position="77"/>
    </location>
</feature>
<organism evidence="3 4">
    <name type="scientific">Halobacillus litoralis</name>
    <dbReference type="NCBI Taxonomy" id="45668"/>
    <lineage>
        <taxon>Bacteria</taxon>
        <taxon>Bacillati</taxon>
        <taxon>Bacillota</taxon>
        <taxon>Bacilli</taxon>
        <taxon>Bacillales</taxon>
        <taxon>Bacillaceae</taxon>
        <taxon>Halobacillus</taxon>
    </lineage>
</organism>
<feature type="compositionally biased region" description="Acidic residues" evidence="1">
    <location>
        <begin position="50"/>
        <end position="72"/>
    </location>
</feature>
<name>A0A410MH03_9BACI</name>
<protein>
    <submittedName>
        <fullName evidence="3">Spore gernimation protein</fullName>
    </submittedName>
</protein>
<proteinExistence type="predicted"/>
<dbReference type="Proteomes" id="UP000287756">
    <property type="component" value="Chromosome"/>
</dbReference>
<evidence type="ECO:0000313" key="4">
    <source>
        <dbReference type="Proteomes" id="UP000287756"/>
    </source>
</evidence>
<evidence type="ECO:0000313" key="3">
    <source>
        <dbReference type="EMBL" id="QAS54012.1"/>
    </source>
</evidence>